<dbReference type="EMBL" id="LT629774">
    <property type="protein sequence ID" value="SDS32367.1"/>
    <property type="molecule type" value="Genomic_DNA"/>
</dbReference>
<dbReference type="Proteomes" id="UP000198963">
    <property type="component" value="Chromosome I"/>
</dbReference>
<gene>
    <name evidence="2" type="ORF">SAMN04489797_1352</name>
</gene>
<sequence length="266" mass="30173">MKNNRYKILVLSDLKKSESTLLKSSVGLAKMIDGEVKLFHVKKHIDIVKRENQFSAMRSLNEEHNNTKKQIDNLVETFSHTYGLNISGNYAFGKIKEEIQKQIELYNPDVIVLGQRDASSFKLIGDSVTRFILKKFKGIVMIASNENALEPDKKMTLAMLNGSRKIFNTGLSKALMTHTATPLKSFKIISSQNEEAEALDVMEDKVIEYKFEQNDNTLTTLSSYLLKSNINLLCVDRNEKQKKSTQEMPLHEVVNKINVSVLVSEA</sequence>
<dbReference type="Gene3D" id="3.40.50.620">
    <property type="entry name" value="HUPs"/>
    <property type="match status" value="1"/>
</dbReference>
<protein>
    <submittedName>
        <fullName evidence="2">Nucleotide-binding universal stress protein, UspA family</fullName>
    </submittedName>
</protein>
<evidence type="ECO:0000259" key="1">
    <source>
        <dbReference type="Pfam" id="PF00582"/>
    </source>
</evidence>
<organism evidence="2 3">
    <name type="scientific">Winogradskyella sediminis</name>
    <dbReference type="NCBI Taxonomy" id="1382466"/>
    <lineage>
        <taxon>Bacteria</taxon>
        <taxon>Pseudomonadati</taxon>
        <taxon>Bacteroidota</taxon>
        <taxon>Flavobacteriia</taxon>
        <taxon>Flavobacteriales</taxon>
        <taxon>Flavobacteriaceae</taxon>
        <taxon>Winogradskyella</taxon>
    </lineage>
</organism>
<reference evidence="2 3" key="1">
    <citation type="submission" date="2016-10" db="EMBL/GenBank/DDBJ databases">
        <authorList>
            <person name="Varghese N."/>
            <person name="Submissions S."/>
        </authorList>
    </citation>
    <scope>NUCLEOTIDE SEQUENCE [LARGE SCALE GENOMIC DNA]</scope>
    <source>
        <strain evidence="2 3">RHA_55</strain>
    </source>
</reference>
<dbReference type="SUPFAM" id="SSF52402">
    <property type="entry name" value="Adenine nucleotide alpha hydrolases-like"/>
    <property type="match status" value="1"/>
</dbReference>
<feature type="domain" description="UspA" evidence="1">
    <location>
        <begin position="7"/>
        <end position="142"/>
    </location>
</feature>
<keyword evidence="3" id="KW-1185">Reference proteome</keyword>
<dbReference type="CDD" id="cd00293">
    <property type="entry name" value="USP-like"/>
    <property type="match status" value="1"/>
</dbReference>
<dbReference type="InterPro" id="IPR006016">
    <property type="entry name" value="UspA"/>
</dbReference>
<proteinExistence type="predicted"/>
<accession>A0A1H1R9B5</accession>
<dbReference type="RefSeq" id="WP_092445518.1">
    <property type="nucleotide sequence ID" value="NZ_JBLXAG010000033.1"/>
</dbReference>
<name>A0A1H1R9B5_9FLAO</name>
<evidence type="ECO:0000313" key="2">
    <source>
        <dbReference type="EMBL" id="SDS32367.1"/>
    </source>
</evidence>
<dbReference type="Pfam" id="PF00582">
    <property type="entry name" value="Usp"/>
    <property type="match status" value="1"/>
</dbReference>
<dbReference type="STRING" id="1249933.SAMN04489797_1352"/>
<dbReference type="InterPro" id="IPR014729">
    <property type="entry name" value="Rossmann-like_a/b/a_fold"/>
</dbReference>
<evidence type="ECO:0000313" key="3">
    <source>
        <dbReference type="Proteomes" id="UP000198963"/>
    </source>
</evidence>
<dbReference type="AlphaFoldDB" id="A0A1H1R9B5"/>